<protein>
    <submittedName>
        <fullName evidence="2">Uncharacterized protein</fullName>
    </submittedName>
</protein>
<dbReference type="AlphaFoldDB" id="A0AAE0UEN6"/>
<evidence type="ECO:0000256" key="1">
    <source>
        <dbReference type="SAM" id="MobiDB-lite"/>
    </source>
</evidence>
<evidence type="ECO:0000313" key="2">
    <source>
        <dbReference type="EMBL" id="KAK3401362.1"/>
    </source>
</evidence>
<gene>
    <name evidence="2" type="ORF">B0T20DRAFT_401591</name>
</gene>
<evidence type="ECO:0000313" key="3">
    <source>
        <dbReference type="Proteomes" id="UP001281003"/>
    </source>
</evidence>
<proteinExistence type="predicted"/>
<feature type="region of interest" description="Disordered" evidence="1">
    <location>
        <begin position="92"/>
        <end position="115"/>
    </location>
</feature>
<feature type="region of interest" description="Disordered" evidence="1">
    <location>
        <begin position="146"/>
        <end position="249"/>
    </location>
</feature>
<dbReference type="EMBL" id="JAUTDP010000002">
    <property type="protein sequence ID" value="KAK3401362.1"/>
    <property type="molecule type" value="Genomic_DNA"/>
</dbReference>
<comment type="caution">
    <text evidence="2">The sequence shown here is derived from an EMBL/GenBank/DDBJ whole genome shotgun (WGS) entry which is preliminary data.</text>
</comment>
<feature type="compositionally biased region" description="Basic and acidic residues" evidence="1">
    <location>
        <begin position="205"/>
        <end position="214"/>
    </location>
</feature>
<accession>A0AAE0UEN6</accession>
<feature type="compositionally biased region" description="Basic and acidic residues" evidence="1">
    <location>
        <begin position="147"/>
        <end position="177"/>
    </location>
</feature>
<keyword evidence="3" id="KW-1185">Reference proteome</keyword>
<reference evidence="2" key="2">
    <citation type="submission" date="2023-07" db="EMBL/GenBank/DDBJ databases">
        <authorList>
            <consortium name="Lawrence Berkeley National Laboratory"/>
            <person name="Haridas S."/>
            <person name="Hensen N."/>
            <person name="Bonometti L."/>
            <person name="Westerberg I."/>
            <person name="Brannstrom I.O."/>
            <person name="Guillou S."/>
            <person name="Cros-Aarteil S."/>
            <person name="Calhoun S."/>
            <person name="Kuo A."/>
            <person name="Mondo S."/>
            <person name="Pangilinan J."/>
            <person name="Riley R."/>
            <person name="LaButti K."/>
            <person name="Andreopoulos B."/>
            <person name="Lipzen A."/>
            <person name="Chen C."/>
            <person name="Yanf M."/>
            <person name="Daum C."/>
            <person name="Ng V."/>
            <person name="Clum A."/>
            <person name="Steindorff A."/>
            <person name="Ohm R."/>
            <person name="Martin F."/>
            <person name="Silar P."/>
            <person name="Natvig D."/>
            <person name="Lalanne C."/>
            <person name="Gautier V."/>
            <person name="Ament-velasquez S.L."/>
            <person name="Kruys A."/>
            <person name="Hutchinson M.I."/>
            <person name="Powell A.J."/>
            <person name="Barry K."/>
            <person name="Miller A.N."/>
            <person name="Grigoriev I.V."/>
            <person name="Debuchy R."/>
            <person name="Gladieux P."/>
            <person name="Thoren M.H."/>
            <person name="Johannesson H."/>
        </authorList>
    </citation>
    <scope>NUCLEOTIDE SEQUENCE</scope>
    <source>
        <strain evidence="2">FGSC 1904</strain>
    </source>
</reference>
<name>A0AAE0UEN6_SORBR</name>
<feature type="region of interest" description="Disordered" evidence="1">
    <location>
        <begin position="34"/>
        <end position="57"/>
    </location>
</feature>
<organism evidence="2 3">
    <name type="scientific">Sordaria brevicollis</name>
    <dbReference type="NCBI Taxonomy" id="83679"/>
    <lineage>
        <taxon>Eukaryota</taxon>
        <taxon>Fungi</taxon>
        <taxon>Dikarya</taxon>
        <taxon>Ascomycota</taxon>
        <taxon>Pezizomycotina</taxon>
        <taxon>Sordariomycetes</taxon>
        <taxon>Sordariomycetidae</taxon>
        <taxon>Sordariales</taxon>
        <taxon>Sordariaceae</taxon>
        <taxon>Sordaria</taxon>
    </lineage>
</organism>
<reference evidence="2" key="1">
    <citation type="journal article" date="2023" name="Mol. Phylogenet. Evol.">
        <title>Genome-scale phylogeny and comparative genomics of the fungal order Sordariales.</title>
        <authorList>
            <person name="Hensen N."/>
            <person name="Bonometti L."/>
            <person name="Westerberg I."/>
            <person name="Brannstrom I.O."/>
            <person name="Guillou S."/>
            <person name="Cros-Aarteil S."/>
            <person name="Calhoun S."/>
            <person name="Haridas S."/>
            <person name="Kuo A."/>
            <person name="Mondo S."/>
            <person name="Pangilinan J."/>
            <person name="Riley R."/>
            <person name="LaButti K."/>
            <person name="Andreopoulos B."/>
            <person name="Lipzen A."/>
            <person name="Chen C."/>
            <person name="Yan M."/>
            <person name="Daum C."/>
            <person name="Ng V."/>
            <person name="Clum A."/>
            <person name="Steindorff A."/>
            <person name="Ohm R.A."/>
            <person name="Martin F."/>
            <person name="Silar P."/>
            <person name="Natvig D.O."/>
            <person name="Lalanne C."/>
            <person name="Gautier V."/>
            <person name="Ament-Velasquez S.L."/>
            <person name="Kruys A."/>
            <person name="Hutchinson M.I."/>
            <person name="Powell A.J."/>
            <person name="Barry K."/>
            <person name="Miller A.N."/>
            <person name="Grigoriev I.V."/>
            <person name="Debuchy R."/>
            <person name="Gladieux P."/>
            <person name="Hiltunen Thoren M."/>
            <person name="Johannesson H."/>
        </authorList>
    </citation>
    <scope>NUCLEOTIDE SEQUENCE</scope>
    <source>
        <strain evidence="2">FGSC 1904</strain>
    </source>
</reference>
<sequence>MEGTCPRGPASPGHSRGIRPLALGCHLVPQGEPLRLSQSSRGDRHQHPHPDRNRAGHHHHWGLVVIPDPRRCSCLPCFFCCLFGRGLCRDGHRHRRRGRGPRGRVNLHHGTPRRRQPSLFCRPRLSLFWFWFLSCRPGTVHLRHGLPHCEDRDEPTSGNVRRDRCQPRHDRLDDPATRHRYLSRLPGPEIRQEGSHRDRRHRCQPRYDRRDDRGTRHRHLSRLPGPEIRQEGSHPDRHHLPRGAVPGALVPQPVQPAVFLPQAPAHVPGLPSWQLPHPAELE</sequence>
<dbReference type="Proteomes" id="UP001281003">
    <property type="component" value="Unassembled WGS sequence"/>
</dbReference>
<feature type="compositionally biased region" description="Basic and acidic residues" evidence="1">
    <location>
        <begin position="41"/>
        <end position="54"/>
    </location>
</feature>